<evidence type="ECO:0000256" key="9">
    <source>
        <dbReference type="ARBA" id="ARBA00048816"/>
    </source>
</evidence>
<dbReference type="Gene3D" id="3.50.30.20">
    <property type="entry name" value="Carbamoyl-phosphate synthase small subunit, N-terminal domain"/>
    <property type="match status" value="1"/>
</dbReference>
<feature type="binding site" evidence="11">
    <location>
        <position position="314"/>
    </location>
    <ligand>
        <name>L-glutamine</name>
        <dbReference type="ChEBI" id="CHEBI:58359"/>
    </ligand>
</feature>
<dbReference type="InterPro" id="IPR035686">
    <property type="entry name" value="CPSase_GATase1"/>
</dbReference>
<dbReference type="GO" id="GO:0006541">
    <property type="term" value="P:glutamine metabolic process"/>
    <property type="evidence" value="ECO:0007669"/>
    <property type="project" value="InterPro"/>
</dbReference>
<feature type="active site" evidence="11">
    <location>
        <position position="354"/>
    </location>
</feature>
<evidence type="ECO:0000313" key="14">
    <source>
        <dbReference type="Proteomes" id="UP000318626"/>
    </source>
</evidence>
<comment type="catalytic activity">
    <reaction evidence="10 11">
        <text>L-glutamine + H2O = L-glutamate + NH4(+)</text>
        <dbReference type="Rhea" id="RHEA:15889"/>
        <dbReference type="ChEBI" id="CHEBI:15377"/>
        <dbReference type="ChEBI" id="CHEBI:28938"/>
        <dbReference type="ChEBI" id="CHEBI:29985"/>
        <dbReference type="ChEBI" id="CHEBI:58359"/>
    </reaction>
</comment>
<dbReference type="PRINTS" id="PR00099">
    <property type="entry name" value="CPSGATASE"/>
</dbReference>
<gene>
    <name evidence="11 13" type="primary">carA</name>
    <name evidence="13" type="ORF">Pan97_43640</name>
</gene>
<evidence type="ECO:0000256" key="6">
    <source>
        <dbReference type="ARBA" id="ARBA00022840"/>
    </source>
</evidence>
<comment type="subunit">
    <text evidence="11">Composed of two chains; the small (or glutamine) chain promotes the hydrolysis of glutamine to ammonia, which is used by the large (or ammonia) chain to synthesize carbamoyl phosphate. Tetramer of heterodimers (alpha,beta)4.</text>
</comment>
<dbReference type="NCBIfam" id="NF009475">
    <property type="entry name" value="PRK12838.1"/>
    <property type="match status" value="1"/>
</dbReference>
<dbReference type="GO" id="GO:0005524">
    <property type="term" value="F:ATP binding"/>
    <property type="evidence" value="ECO:0007669"/>
    <property type="project" value="UniProtKB-UniRule"/>
</dbReference>
<comment type="catalytic activity">
    <reaction evidence="9 11">
        <text>hydrogencarbonate + L-glutamine + 2 ATP + H2O = carbamoyl phosphate + L-glutamate + 2 ADP + phosphate + 2 H(+)</text>
        <dbReference type="Rhea" id="RHEA:18633"/>
        <dbReference type="ChEBI" id="CHEBI:15377"/>
        <dbReference type="ChEBI" id="CHEBI:15378"/>
        <dbReference type="ChEBI" id="CHEBI:17544"/>
        <dbReference type="ChEBI" id="CHEBI:29985"/>
        <dbReference type="ChEBI" id="CHEBI:30616"/>
        <dbReference type="ChEBI" id="CHEBI:43474"/>
        <dbReference type="ChEBI" id="CHEBI:58228"/>
        <dbReference type="ChEBI" id="CHEBI:58359"/>
        <dbReference type="ChEBI" id="CHEBI:456216"/>
        <dbReference type="EC" id="6.3.5.5"/>
    </reaction>
</comment>
<keyword evidence="5 11" id="KW-0547">Nucleotide-binding</keyword>
<evidence type="ECO:0000256" key="7">
    <source>
        <dbReference type="ARBA" id="ARBA00022962"/>
    </source>
</evidence>
<feature type="binding site" evidence="11">
    <location>
        <position position="315"/>
    </location>
    <ligand>
        <name>L-glutamine</name>
        <dbReference type="ChEBI" id="CHEBI:58359"/>
    </ligand>
</feature>
<keyword evidence="4 11" id="KW-0436">Ligase</keyword>
<dbReference type="InterPro" id="IPR006274">
    <property type="entry name" value="CarbamoylP_synth_ssu"/>
</dbReference>
<dbReference type="GO" id="GO:0006207">
    <property type="term" value="P:'de novo' pyrimidine nucleobase biosynthetic process"/>
    <property type="evidence" value="ECO:0007669"/>
    <property type="project" value="InterPro"/>
</dbReference>
<dbReference type="NCBIfam" id="TIGR01368">
    <property type="entry name" value="CPSaseIIsmall"/>
    <property type="match status" value="1"/>
</dbReference>
<feature type="binding site" evidence="11">
    <location>
        <position position="274"/>
    </location>
    <ligand>
        <name>L-glutamine</name>
        <dbReference type="ChEBI" id="CHEBI:58359"/>
    </ligand>
</feature>
<feature type="binding site" evidence="11">
    <location>
        <position position="47"/>
    </location>
    <ligand>
        <name>L-glutamine</name>
        <dbReference type="ChEBI" id="CHEBI:58359"/>
    </ligand>
</feature>
<comment type="pathway">
    <text evidence="1 11">Pyrimidine metabolism; UMP biosynthesis via de novo pathway; (S)-dihydroorotate from bicarbonate: step 1/3.</text>
</comment>
<dbReference type="RefSeq" id="WP_144976087.1">
    <property type="nucleotide sequence ID" value="NZ_CP036289.1"/>
</dbReference>
<feature type="region of interest" description="CPSase" evidence="11">
    <location>
        <begin position="1"/>
        <end position="194"/>
    </location>
</feature>
<dbReference type="HAMAP" id="MF_01209">
    <property type="entry name" value="CPSase_S_chain"/>
    <property type="match status" value="1"/>
</dbReference>
<dbReference type="InterPro" id="IPR017926">
    <property type="entry name" value="GATASE"/>
</dbReference>
<dbReference type="FunFam" id="3.50.30.20:FF:000001">
    <property type="entry name" value="Carbamoyl-phosphate synthase small chain"/>
    <property type="match status" value="1"/>
</dbReference>
<dbReference type="PRINTS" id="PR00097">
    <property type="entry name" value="ANTSNTHASEII"/>
</dbReference>
<dbReference type="SUPFAM" id="SSF52317">
    <property type="entry name" value="Class I glutamine amidotransferase-like"/>
    <property type="match status" value="1"/>
</dbReference>
<dbReference type="PROSITE" id="PS51273">
    <property type="entry name" value="GATASE_TYPE_1"/>
    <property type="match status" value="1"/>
</dbReference>
<dbReference type="InterPro" id="IPR050472">
    <property type="entry name" value="Anth_synth/Amidotransfase"/>
</dbReference>
<dbReference type="EMBL" id="CP036289">
    <property type="protein sequence ID" value="QDU77297.1"/>
    <property type="molecule type" value="Genomic_DNA"/>
</dbReference>
<dbReference type="GO" id="GO:0004088">
    <property type="term" value="F:carbamoyl-phosphate synthase (glutamine-hydrolyzing) activity"/>
    <property type="evidence" value="ECO:0007669"/>
    <property type="project" value="UniProtKB-UniRule"/>
</dbReference>
<keyword evidence="11" id="KW-0028">Amino-acid biosynthesis</keyword>
<comment type="function">
    <text evidence="11">Small subunit of the glutamine-dependent carbamoyl phosphate synthetase (CPSase). CPSase catalyzes the formation of carbamoyl phosphate from the ammonia moiety of glutamine, carbonate, and phosphate donated by ATP, constituting the first step of 2 biosynthetic pathways, one leading to arginine and/or urea and the other to pyrimidine nucleotides. The small subunit (glutamine amidotransferase) binds and cleaves glutamine to supply the large subunit with the substrate ammonia.</text>
</comment>
<dbReference type="GO" id="GO:0006526">
    <property type="term" value="P:L-arginine biosynthetic process"/>
    <property type="evidence" value="ECO:0007669"/>
    <property type="project" value="UniProtKB-UniRule"/>
</dbReference>
<dbReference type="GO" id="GO:0004359">
    <property type="term" value="F:glutaminase activity"/>
    <property type="evidence" value="ECO:0007669"/>
    <property type="project" value="RHEA"/>
</dbReference>
<organism evidence="13 14">
    <name type="scientific">Bremerella volcania</name>
    <dbReference type="NCBI Taxonomy" id="2527984"/>
    <lineage>
        <taxon>Bacteria</taxon>
        <taxon>Pseudomonadati</taxon>
        <taxon>Planctomycetota</taxon>
        <taxon>Planctomycetia</taxon>
        <taxon>Pirellulales</taxon>
        <taxon>Pirellulaceae</taxon>
        <taxon>Bremerella</taxon>
    </lineage>
</organism>
<dbReference type="CDD" id="cd01744">
    <property type="entry name" value="GATase1_CPSase"/>
    <property type="match status" value="1"/>
</dbReference>
<dbReference type="EC" id="6.3.5.5" evidence="11"/>
<dbReference type="Pfam" id="PF00988">
    <property type="entry name" value="CPSase_sm_chain"/>
    <property type="match status" value="1"/>
</dbReference>
<dbReference type="Gene3D" id="3.40.50.880">
    <property type="match status" value="1"/>
</dbReference>
<evidence type="ECO:0000256" key="10">
    <source>
        <dbReference type="ARBA" id="ARBA00049285"/>
    </source>
</evidence>
<keyword evidence="14" id="KW-1185">Reference proteome</keyword>
<comment type="similarity">
    <text evidence="3 11">Belongs to the CarA family.</text>
</comment>
<comment type="pathway">
    <text evidence="2 11">Amino-acid biosynthesis; L-arginine biosynthesis; carbamoyl phosphate from bicarbonate: step 1/1.</text>
</comment>
<feature type="binding site" evidence="11">
    <location>
        <position position="243"/>
    </location>
    <ligand>
        <name>L-glutamine</name>
        <dbReference type="ChEBI" id="CHEBI:58359"/>
    </ligand>
</feature>
<proteinExistence type="inferred from homology"/>
<evidence type="ECO:0000256" key="1">
    <source>
        <dbReference type="ARBA" id="ARBA00004812"/>
    </source>
</evidence>
<feature type="binding site" evidence="11">
    <location>
        <position position="312"/>
    </location>
    <ligand>
        <name>L-glutamine</name>
        <dbReference type="ChEBI" id="CHEBI:58359"/>
    </ligand>
</feature>
<dbReference type="Pfam" id="PF00117">
    <property type="entry name" value="GATase"/>
    <property type="match status" value="1"/>
</dbReference>
<dbReference type="PANTHER" id="PTHR43418">
    <property type="entry name" value="MULTIFUNCTIONAL TRYPTOPHAN BIOSYNTHESIS PROTEIN-RELATED"/>
    <property type="match status" value="1"/>
</dbReference>
<dbReference type="UniPathway" id="UPA00068">
    <property type="reaction ID" value="UER00171"/>
</dbReference>
<dbReference type="FunFam" id="3.40.50.880:FF:000029">
    <property type="entry name" value="Carbamoyl-phosphate synthase small chain"/>
    <property type="match status" value="1"/>
</dbReference>
<dbReference type="GO" id="GO:0044205">
    <property type="term" value="P:'de novo' UMP biosynthetic process"/>
    <property type="evidence" value="ECO:0007669"/>
    <property type="project" value="UniProtKB-UniRule"/>
</dbReference>
<evidence type="ECO:0000256" key="4">
    <source>
        <dbReference type="ARBA" id="ARBA00022598"/>
    </source>
</evidence>
<keyword evidence="6 11" id="KW-0067">ATP-binding</keyword>
<dbReference type="PANTHER" id="PTHR43418:SF7">
    <property type="entry name" value="CARBAMOYL-PHOSPHATE SYNTHASE SMALL CHAIN"/>
    <property type="match status" value="1"/>
</dbReference>
<name>A0A518CDJ6_9BACT</name>
<evidence type="ECO:0000256" key="11">
    <source>
        <dbReference type="HAMAP-Rule" id="MF_01209"/>
    </source>
</evidence>
<evidence type="ECO:0000256" key="3">
    <source>
        <dbReference type="ARBA" id="ARBA00007800"/>
    </source>
</evidence>
<dbReference type="OrthoDB" id="9804328at2"/>
<dbReference type="InterPro" id="IPR036480">
    <property type="entry name" value="CarbP_synth_ssu_N_sf"/>
</dbReference>
<feature type="domain" description="Carbamoyl-phosphate synthase small subunit N-terminal" evidence="12">
    <location>
        <begin position="3"/>
        <end position="133"/>
    </location>
</feature>
<feature type="binding site" evidence="11">
    <location>
        <position position="245"/>
    </location>
    <ligand>
        <name>L-glutamine</name>
        <dbReference type="ChEBI" id="CHEBI:58359"/>
    </ligand>
</feature>
<keyword evidence="8 11" id="KW-0665">Pyrimidine biosynthesis</keyword>
<dbReference type="Proteomes" id="UP000318626">
    <property type="component" value="Chromosome"/>
</dbReference>
<evidence type="ECO:0000256" key="8">
    <source>
        <dbReference type="ARBA" id="ARBA00022975"/>
    </source>
</evidence>
<dbReference type="UniPathway" id="UPA00070">
    <property type="reaction ID" value="UER00115"/>
</dbReference>
<dbReference type="AlphaFoldDB" id="A0A518CDJ6"/>
<sequence length="384" mass="42112">MTQPAKLALEDGTVFTGTAFGAIGEVAGEACFNTSMTGYQEILTDPSYRGQILTMTYPQIGNYGVNVEDMESAKIHMAGFIVREVSRTVSNFRSEGSLDEFLKKNNVVGMTGIDTRALVRRLRSHGSMKAVLSSVDLDDASLVEKARASDGLVGRNLVQEVLPEQQKMWEEDLSPWIKMGDYKRALTSRKEQDLHVVALDYGMKWNIPRHLRDLGCKVTVLPGTASAEEVLSHNPDGIFLSNGPGDPEPLTGPVETIQGLLGKKPIFGICLGHQLLSLACGAKTFKLKFGHRGANQPVLDLETDKVEITSQNHGFAVEENTLPDCLEITHRNLNDNTVAGVKHKELPAFSVQYHPEASAGPHDSEYLFLRFREAMDERKSAASA</sequence>
<feature type="binding site" evidence="11">
    <location>
        <position position="271"/>
    </location>
    <ligand>
        <name>L-glutamine</name>
        <dbReference type="ChEBI" id="CHEBI:58359"/>
    </ligand>
</feature>
<keyword evidence="11" id="KW-0055">Arginine biosynthesis</keyword>
<dbReference type="SUPFAM" id="SSF52021">
    <property type="entry name" value="Carbamoyl phosphate synthetase, small subunit N-terminal domain"/>
    <property type="match status" value="1"/>
</dbReference>
<evidence type="ECO:0000259" key="12">
    <source>
        <dbReference type="SMART" id="SM01097"/>
    </source>
</evidence>
<feature type="active site" evidence="11">
    <location>
        <position position="356"/>
    </location>
</feature>
<dbReference type="SMART" id="SM01097">
    <property type="entry name" value="CPSase_sm_chain"/>
    <property type="match status" value="1"/>
</dbReference>
<feature type="active site" description="Nucleophile" evidence="11">
    <location>
        <position position="270"/>
    </location>
</feature>
<evidence type="ECO:0000313" key="13">
    <source>
        <dbReference type="EMBL" id="QDU77297.1"/>
    </source>
</evidence>
<dbReference type="InterPro" id="IPR002474">
    <property type="entry name" value="CarbamoylP_synth_ssu_N"/>
</dbReference>
<dbReference type="PRINTS" id="PR00096">
    <property type="entry name" value="GATASE"/>
</dbReference>
<dbReference type="InterPro" id="IPR029062">
    <property type="entry name" value="Class_I_gatase-like"/>
</dbReference>
<reference evidence="14" key="1">
    <citation type="submission" date="2019-02" db="EMBL/GenBank/DDBJ databases">
        <title>Deep-cultivation of Planctomycetes and their phenomic and genomic characterization uncovers novel biology.</title>
        <authorList>
            <person name="Wiegand S."/>
            <person name="Jogler M."/>
            <person name="Boedeker C."/>
            <person name="Pinto D."/>
            <person name="Vollmers J."/>
            <person name="Rivas-Marin E."/>
            <person name="Kohn T."/>
            <person name="Peeters S.H."/>
            <person name="Heuer A."/>
            <person name="Rast P."/>
            <person name="Oberbeckmann S."/>
            <person name="Bunk B."/>
            <person name="Jeske O."/>
            <person name="Meyerdierks A."/>
            <person name="Storesund J.E."/>
            <person name="Kallscheuer N."/>
            <person name="Luecker S."/>
            <person name="Lage O.M."/>
            <person name="Pohl T."/>
            <person name="Merkel B.J."/>
            <person name="Hornburger P."/>
            <person name="Mueller R.-W."/>
            <person name="Bruemmer F."/>
            <person name="Labrenz M."/>
            <person name="Spormann A.M."/>
            <person name="Op den Camp H."/>
            <person name="Overmann J."/>
            <person name="Amann R."/>
            <person name="Jetten M.S.M."/>
            <person name="Mascher T."/>
            <person name="Medema M.H."/>
            <person name="Devos D.P."/>
            <person name="Kaster A.-K."/>
            <person name="Ovreas L."/>
            <person name="Rohde M."/>
            <person name="Galperin M.Y."/>
            <person name="Jogler C."/>
        </authorList>
    </citation>
    <scope>NUCLEOTIDE SEQUENCE [LARGE SCALE GENOMIC DNA]</scope>
    <source>
        <strain evidence="14">Pan97</strain>
    </source>
</reference>
<evidence type="ECO:0000256" key="2">
    <source>
        <dbReference type="ARBA" id="ARBA00005077"/>
    </source>
</evidence>
<accession>A0A518CDJ6</accession>
<protein>
    <recommendedName>
        <fullName evidence="11">Carbamoyl phosphate synthase small chain</fullName>
        <ecNumber evidence="11">6.3.5.5</ecNumber>
    </recommendedName>
    <alternativeName>
        <fullName evidence="11">Carbamoyl phosphate synthetase glutamine chain</fullName>
    </alternativeName>
</protein>
<evidence type="ECO:0000256" key="5">
    <source>
        <dbReference type="ARBA" id="ARBA00022741"/>
    </source>
</evidence>
<dbReference type="KEGG" id="bvo:Pan97_43640"/>
<keyword evidence="7 11" id="KW-0315">Glutamine amidotransferase</keyword>